<dbReference type="RefSeq" id="WP_376998451.1">
    <property type="nucleotide sequence ID" value="NZ_JBHSLC010000100.1"/>
</dbReference>
<name>A0ABW0GDE6_9PROT</name>
<accession>A0ABW0GDE6</accession>
<dbReference type="EMBL" id="JBHSLC010000100">
    <property type="protein sequence ID" value="MFC5358816.1"/>
    <property type="molecule type" value="Genomic_DNA"/>
</dbReference>
<organism evidence="1 2">
    <name type="scientific">Azospirillum himalayense</name>
    <dbReference type="NCBI Taxonomy" id="654847"/>
    <lineage>
        <taxon>Bacteria</taxon>
        <taxon>Pseudomonadati</taxon>
        <taxon>Pseudomonadota</taxon>
        <taxon>Alphaproteobacteria</taxon>
        <taxon>Rhodospirillales</taxon>
        <taxon>Azospirillaceae</taxon>
        <taxon>Azospirillum</taxon>
    </lineage>
</organism>
<evidence type="ECO:0000313" key="2">
    <source>
        <dbReference type="Proteomes" id="UP001596166"/>
    </source>
</evidence>
<reference evidence="2" key="1">
    <citation type="journal article" date="2019" name="Int. J. Syst. Evol. Microbiol.">
        <title>The Global Catalogue of Microorganisms (GCM) 10K type strain sequencing project: providing services to taxonomists for standard genome sequencing and annotation.</title>
        <authorList>
            <consortium name="The Broad Institute Genomics Platform"/>
            <consortium name="The Broad Institute Genome Sequencing Center for Infectious Disease"/>
            <person name="Wu L."/>
            <person name="Ma J."/>
        </authorList>
    </citation>
    <scope>NUCLEOTIDE SEQUENCE [LARGE SCALE GENOMIC DNA]</scope>
    <source>
        <strain evidence="2">CCUG 58760</strain>
    </source>
</reference>
<protein>
    <submittedName>
        <fullName evidence="1">Uncharacterized protein</fullName>
    </submittedName>
</protein>
<gene>
    <name evidence="1" type="ORF">ACFPMG_27875</name>
</gene>
<comment type="caution">
    <text evidence="1">The sequence shown here is derived from an EMBL/GenBank/DDBJ whole genome shotgun (WGS) entry which is preliminary data.</text>
</comment>
<dbReference type="Proteomes" id="UP001596166">
    <property type="component" value="Unassembled WGS sequence"/>
</dbReference>
<keyword evidence="2" id="KW-1185">Reference proteome</keyword>
<evidence type="ECO:0000313" key="1">
    <source>
        <dbReference type="EMBL" id="MFC5358816.1"/>
    </source>
</evidence>
<sequence>MTDSQDIGMGYDSLPLLAVLPTDGVHKVFNVRRRNKIDDQTSIMERMLYVAVAELGPKQMQSFIRNIGIEVFKEHFVVDAVDGSRAEVNWAAVR</sequence>
<proteinExistence type="predicted"/>